<dbReference type="Gene3D" id="3.30.450.20">
    <property type="entry name" value="PAS domain"/>
    <property type="match status" value="1"/>
</dbReference>
<dbReference type="PANTHER" id="PTHR45138:SF9">
    <property type="entry name" value="DIGUANYLATE CYCLASE DGCM-RELATED"/>
    <property type="match status" value="1"/>
</dbReference>
<gene>
    <name evidence="3" type="ORF">ACD_49C00064G0010</name>
</gene>
<dbReference type="GO" id="GO:0052621">
    <property type="term" value="F:diguanylate cyclase activity"/>
    <property type="evidence" value="ECO:0007669"/>
    <property type="project" value="TreeGrafter"/>
</dbReference>
<accession>K2AWF0</accession>
<dbReference type="InterPro" id="IPR050469">
    <property type="entry name" value="Diguanylate_Cyclase"/>
</dbReference>
<dbReference type="Gene3D" id="3.30.70.270">
    <property type="match status" value="1"/>
</dbReference>
<dbReference type="Pfam" id="PF00990">
    <property type="entry name" value="GGDEF"/>
    <property type="match status" value="1"/>
</dbReference>
<dbReference type="EMBL" id="AMFJ01021650">
    <property type="protein sequence ID" value="EKD66107.1"/>
    <property type="molecule type" value="Genomic_DNA"/>
</dbReference>
<proteinExistence type="predicted"/>
<sequence>MEKLNKSNQSDATIEIINLLETEKISQDVLVHVKKILEKQDEDIKIGNLMREHIEKAKKFAVVIYEEQSDGREKPVYWSKKMEDLSGYTYEEIIARYNNWESILELLYWHDQDQMDRIKERFNRAKETGIWYENFVCSMRTARWAIIEVAWNTERSENNKYRMSFWSWDFVDIQRMLRMDDYLPCLKKSALKTDFRDYVLNKRWKIEEARSVLALAMIDIDDFKIFNKLYGQMVWDHVLNEFVKFFNSKLRDWDHIYRLGWDEFAILFNTTKHDQITERVTRIKNEFNSINFIVENWQITKHLKQDTPEKALTFYEINKNNGWTILPPIWLSIWISDFNYANIRENKNKVEVDSILEKELNKLKKSADNILYIAKHCYLLNNEYYKKALETEWIVISDREIQKMQNEIWETQEFIIPTTKKCKNFIWTPILDAKWELSWVNIITCSWLKKLDMKKMAIIQRRKEKIFWAEKDS</sequence>
<feature type="domain" description="PAS" evidence="1">
    <location>
        <begin position="64"/>
        <end position="129"/>
    </location>
</feature>
<dbReference type="AlphaFoldDB" id="K2AWF0"/>
<organism evidence="3">
    <name type="scientific">uncultured bacterium</name>
    <name type="common">gcode 4</name>
    <dbReference type="NCBI Taxonomy" id="1234023"/>
    <lineage>
        <taxon>Bacteria</taxon>
        <taxon>environmental samples</taxon>
    </lineage>
</organism>
<comment type="caution">
    <text evidence="3">The sequence shown here is derived from an EMBL/GenBank/DDBJ whole genome shotgun (WGS) entry which is preliminary data.</text>
</comment>
<reference evidence="3" key="1">
    <citation type="journal article" date="2012" name="Science">
        <title>Fermentation, hydrogen, and sulfur metabolism in multiple uncultivated bacterial phyla.</title>
        <authorList>
            <person name="Wrighton K.C."/>
            <person name="Thomas B.C."/>
            <person name="Sharon I."/>
            <person name="Miller C.S."/>
            <person name="Castelle C.J."/>
            <person name="VerBerkmoes N.C."/>
            <person name="Wilkins M.J."/>
            <person name="Hettich R.L."/>
            <person name="Lipton M.S."/>
            <person name="Williams K.H."/>
            <person name="Long P.E."/>
            <person name="Banfield J.F."/>
        </authorList>
    </citation>
    <scope>NUCLEOTIDE SEQUENCE [LARGE SCALE GENOMIC DNA]</scope>
</reference>
<dbReference type="SUPFAM" id="SSF55073">
    <property type="entry name" value="Nucleotide cyclase"/>
    <property type="match status" value="1"/>
</dbReference>
<evidence type="ECO:0000313" key="3">
    <source>
        <dbReference type="EMBL" id="EKD66107.1"/>
    </source>
</evidence>
<name>K2AWF0_9BACT</name>
<dbReference type="PANTHER" id="PTHR45138">
    <property type="entry name" value="REGULATORY COMPONENTS OF SENSORY TRANSDUCTION SYSTEM"/>
    <property type="match status" value="1"/>
</dbReference>
<evidence type="ECO:0000259" key="1">
    <source>
        <dbReference type="PROSITE" id="PS50112"/>
    </source>
</evidence>
<dbReference type="SMART" id="SM00267">
    <property type="entry name" value="GGDEF"/>
    <property type="match status" value="1"/>
</dbReference>
<dbReference type="InterPro" id="IPR000160">
    <property type="entry name" value="GGDEF_dom"/>
</dbReference>
<dbReference type="SUPFAM" id="SSF55785">
    <property type="entry name" value="PYP-like sensor domain (PAS domain)"/>
    <property type="match status" value="1"/>
</dbReference>
<dbReference type="PROSITE" id="PS50112">
    <property type="entry name" value="PAS"/>
    <property type="match status" value="1"/>
</dbReference>
<dbReference type="InterPro" id="IPR043128">
    <property type="entry name" value="Rev_trsase/Diguanyl_cyclase"/>
</dbReference>
<dbReference type="InterPro" id="IPR029787">
    <property type="entry name" value="Nucleotide_cyclase"/>
</dbReference>
<dbReference type="InterPro" id="IPR035965">
    <property type="entry name" value="PAS-like_dom_sf"/>
</dbReference>
<dbReference type="NCBIfam" id="TIGR00254">
    <property type="entry name" value="GGDEF"/>
    <property type="match status" value="1"/>
</dbReference>
<protein>
    <submittedName>
        <fullName evidence="3">Diguanylate cyclase with PAS/PAC sensor</fullName>
    </submittedName>
</protein>
<dbReference type="InterPro" id="IPR000014">
    <property type="entry name" value="PAS"/>
</dbReference>
<evidence type="ECO:0000259" key="2">
    <source>
        <dbReference type="PROSITE" id="PS50887"/>
    </source>
</evidence>
<feature type="domain" description="GGDEF" evidence="2">
    <location>
        <begin position="211"/>
        <end position="376"/>
    </location>
</feature>
<dbReference type="PROSITE" id="PS50887">
    <property type="entry name" value="GGDEF"/>
    <property type="match status" value="1"/>
</dbReference>